<protein>
    <submittedName>
        <fullName evidence="1">Uncharacterized protein</fullName>
    </submittedName>
</protein>
<proteinExistence type="predicted"/>
<sequence length="142" mass="17371">MVITINFNHNQMYMDIINFYYFVKNINILEKYDLPHTFFTEPIREYDEEKCLNEIIKIIVKNKIVLPKKDTSDLMEFVRDKDTFHYPKFTFKDKDLSPPFTESKEPLIRLLCFMKSYASHTYKYKGPFKEHFKNVFDVFYEM</sequence>
<accession>A0A6C0ETS5</accession>
<name>A0A6C0ETS5_9ZZZZ</name>
<dbReference type="AlphaFoldDB" id="A0A6C0ETS5"/>
<dbReference type="EMBL" id="MN738931">
    <property type="protein sequence ID" value="QHT32142.1"/>
    <property type="molecule type" value="Genomic_DNA"/>
</dbReference>
<reference evidence="1" key="1">
    <citation type="journal article" date="2020" name="Nature">
        <title>Giant virus diversity and host interactions through global metagenomics.</title>
        <authorList>
            <person name="Schulz F."/>
            <person name="Roux S."/>
            <person name="Paez-Espino D."/>
            <person name="Jungbluth S."/>
            <person name="Walsh D.A."/>
            <person name="Denef V.J."/>
            <person name="McMahon K.D."/>
            <person name="Konstantinidis K.T."/>
            <person name="Eloe-Fadrosh E.A."/>
            <person name="Kyrpides N.C."/>
            <person name="Woyke T."/>
        </authorList>
    </citation>
    <scope>NUCLEOTIDE SEQUENCE</scope>
    <source>
        <strain evidence="1">GVMAG-M-3300009159-65</strain>
    </source>
</reference>
<evidence type="ECO:0000313" key="1">
    <source>
        <dbReference type="EMBL" id="QHT32142.1"/>
    </source>
</evidence>
<organism evidence="1">
    <name type="scientific">viral metagenome</name>
    <dbReference type="NCBI Taxonomy" id="1070528"/>
    <lineage>
        <taxon>unclassified sequences</taxon>
        <taxon>metagenomes</taxon>
        <taxon>organismal metagenomes</taxon>
    </lineage>
</organism>